<keyword evidence="8" id="KW-1185">Reference proteome</keyword>
<evidence type="ECO:0000313" key="8">
    <source>
        <dbReference type="Proteomes" id="UP001293718"/>
    </source>
</evidence>
<evidence type="ECO:0000256" key="3">
    <source>
        <dbReference type="ARBA" id="ARBA00023239"/>
    </source>
</evidence>
<comment type="function">
    <text evidence="1">Catalyzes the formation of 4-(hydroxymethyl)-2-furancarboxaldehyde phosphate (4-HFC-P) from two molecules of glyceraldehyde-3-P (GA-3-P).</text>
</comment>
<reference evidence="7 8" key="1">
    <citation type="submission" date="2023-11" db="EMBL/GenBank/DDBJ databases">
        <title>Draft genome of Azohydromonas lata strain H1 (DSM1123), a polyhydroxyalkanoate producer.</title>
        <authorList>
            <person name="Traversa D."/>
            <person name="D'Addabbo P."/>
            <person name="Pazzani C."/>
            <person name="Manzari C."/>
            <person name="Chiara M."/>
            <person name="Scrascia M."/>
        </authorList>
    </citation>
    <scope>NUCLEOTIDE SEQUENCE [LARGE SCALE GENOMIC DNA]</scope>
    <source>
        <strain evidence="7 8">H1</strain>
    </source>
</reference>
<dbReference type="PIRSF" id="PIRSF015957">
    <property type="entry name" value="UCP015957"/>
    <property type="match status" value="1"/>
</dbReference>
<keyword evidence="3" id="KW-0456">Lyase</keyword>
<name>A0ABU5IGI2_9BURK</name>
<accession>A0ABU5IGI2</accession>
<comment type="catalytic activity">
    <reaction evidence="6">
        <text>2 D-glyceraldehyde 3-phosphate = 4-(hydroxymethyl)-2-furancarboxaldehyde phosphate + phosphate + 2 H2O</text>
        <dbReference type="Rhea" id="RHEA:43536"/>
        <dbReference type="ChEBI" id="CHEBI:15377"/>
        <dbReference type="ChEBI" id="CHEBI:43474"/>
        <dbReference type="ChEBI" id="CHEBI:59776"/>
        <dbReference type="ChEBI" id="CHEBI:83407"/>
        <dbReference type="EC" id="4.2.3.153"/>
    </reaction>
</comment>
<dbReference type="EMBL" id="JAXOJX010000027">
    <property type="protein sequence ID" value="MDZ5458237.1"/>
    <property type="molecule type" value="Genomic_DNA"/>
</dbReference>
<sequence>MTARLEPGPVQSANPRAAEPAATAFERLRGGGAGRLRMLASVRDLHEARLVAEAGVDVIDLKEPAAGALGAVPLHVVHEVVVALRAAGHAQPVTATVGDWPVHARDAVLERVRATAACGVDVVKVGVERADGAAALLAALAGAPAPVVPVFFADQGLDEALLALACWLPFPGVMLDTAGKADGSLLECLDAPSVRHFITRVQGAGKLAGIAGSLRASQAALLRELAPDLAGFRGALCEGGRAAGLSPQRLQALATEINN</sequence>
<proteinExistence type="predicted"/>
<evidence type="ECO:0000256" key="5">
    <source>
        <dbReference type="ARBA" id="ARBA00032523"/>
    </source>
</evidence>
<evidence type="ECO:0000313" key="7">
    <source>
        <dbReference type="EMBL" id="MDZ5458237.1"/>
    </source>
</evidence>
<dbReference type="EC" id="4.2.3.153" evidence="2"/>
<organism evidence="7 8">
    <name type="scientific">Azohydromonas lata</name>
    <dbReference type="NCBI Taxonomy" id="45677"/>
    <lineage>
        <taxon>Bacteria</taxon>
        <taxon>Pseudomonadati</taxon>
        <taxon>Pseudomonadota</taxon>
        <taxon>Betaproteobacteria</taxon>
        <taxon>Burkholderiales</taxon>
        <taxon>Sphaerotilaceae</taxon>
        <taxon>Azohydromonas</taxon>
    </lineage>
</organism>
<evidence type="ECO:0000256" key="4">
    <source>
        <dbReference type="ARBA" id="ARBA00023270"/>
    </source>
</evidence>
<dbReference type="RefSeq" id="WP_238455664.1">
    <property type="nucleotide sequence ID" value="NZ_JAXOJX010000027.1"/>
</dbReference>
<gene>
    <name evidence="7" type="ORF">SM757_16805</name>
</gene>
<dbReference type="SUPFAM" id="SSF51569">
    <property type="entry name" value="Aldolase"/>
    <property type="match status" value="1"/>
</dbReference>
<comment type="caution">
    <text evidence="7">The sequence shown here is derived from an EMBL/GenBank/DDBJ whole genome shotgun (WGS) entry which is preliminary data.</text>
</comment>
<protein>
    <recommendedName>
        <fullName evidence="2">(5-formylfuran-3-yl)methyl phosphate synthase</fullName>
        <ecNumber evidence="2">4.2.3.153</ecNumber>
    </recommendedName>
    <alternativeName>
        <fullName evidence="5">4-(hydroxymethyl)-2-furancarboxaldehyde-phosphate synthase</fullName>
    </alternativeName>
</protein>
<dbReference type="Pfam" id="PF04476">
    <property type="entry name" value="4HFCP_synth"/>
    <property type="match status" value="1"/>
</dbReference>
<keyword evidence="4" id="KW-0704">Schiff base</keyword>
<evidence type="ECO:0000256" key="1">
    <source>
        <dbReference type="ARBA" id="ARBA00003810"/>
    </source>
</evidence>
<dbReference type="Proteomes" id="UP001293718">
    <property type="component" value="Unassembled WGS sequence"/>
</dbReference>
<dbReference type="InterPro" id="IPR007565">
    <property type="entry name" value="4HFCP_synth"/>
</dbReference>
<evidence type="ECO:0000256" key="6">
    <source>
        <dbReference type="ARBA" id="ARBA00047628"/>
    </source>
</evidence>
<evidence type="ECO:0000256" key="2">
    <source>
        <dbReference type="ARBA" id="ARBA00012553"/>
    </source>
</evidence>